<feature type="transmembrane region" description="Helical" evidence="7">
    <location>
        <begin position="203"/>
        <end position="221"/>
    </location>
</feature>
<dbReference type="STRING" id="1799789.AX660_00490"/>
<dbReference type="Pfam" id="PF08281">
    <property type="entry name" value="Sigma70_r4_2"/>
    <property type="match status" value="1"/>
</dbReference>
<dbReference type="GO" id="GO:0003677">
    <property type="term" value="F:DNA binding"/>
    <property type="evidence" value="ECO:0007669"/>
    <property type="project" value="UniProtKB-KW"/>
</dbReference>
<dbReference type="NCBIfam" id="TIGR02937">
    <property type="entry name" value="sigma70-ECF"/>
    <property type="match status" value="1"/>
</dbReference>
<keyword evidence="7" id="KW-1133">Transmembrane helix</keyword>
<evidence type="ECO:0000256" key="7">
    <source>
        <dbReference type="SAM" id="Phobius"/>
    </source>
</evidence>
<reference evidence="11" key="1">
    <citation type="submission" date="2016-02" db="EMBL/GenBank/DDBJ databases">
        <authorList>
            <person name="Schultz-Johansen M."/>
            <person name="Glaring M.A."/>
            <person name="Bech P.K."/>
            <person name="Stougaard P."/>
        </authorList>
    </citation>
    <scope>NUCLEOTIDE SEQUENCE [LARGE SCALE GENOMIC DNA]</scope>
    <source>
        <strain evidence="11">S66</strain>
    </source>
</reference>
<gene>
    <name evidence="10" type="ORF">AX660_00490</name>
</gene>
<keyword evidence="11" id="KW-1185">Reference proteome</keyword>
<feature type="transmembrane region" description="Helical" evidence="7">
    <location>
        <begin position="404"/>
        <end position="427"/>
    </location>
</feature>
<dbReference type="InterPro" id="IPR007627">
    <property type="entry name" value="RNA_pol_sigma70_r2"/>
</dbReference>
<proteinExistence type="inferred from homology"/>
<dbReference type="InterPro" id="IPR000838">
    <property type="entry name" value="RNA_pol_sigma70_ECF_CS"/>
</dbReference>
<keyword evidence="4 6" id="KW-0238">DNA-binding</keyword>
<keyword evidence="2 6" id="KW-0805">Transcription regulation</keyword>
<dbReference type="Gene3D" id="1.10.10.10">
    <property type="entry name" value="Winged helix-like DNA-binding domain superfamily/Winged helix DNA-binding domain"/>
    <property type="match status" value="1"/>
</dbReference>
<evidence type="ECO:0000259" key="8">
    <source>
        <dbReference type="Pfam" id="PF04542"/>
    </source>
</evidence>
<dbReference type="InterPro" id="IPR014284">
    <property type="entry name" value="RNA_pol_sigma-70_dom"/>
</dbReference>
<dbReference type="SUPFAM" id="SSF88946">
    <property type="entry name" value="Sigma2 domain of RNA polymerase sigma factors"/>
    <property type="match status" value="1"/>
</dbReference>
<comment type="caution">
    <text evidence="10">The sequence shown here is derived from an EMBL/GenBank/DDBJ whole genome shotgun (WGS) entry which is preliminary data.</text>
</comment>
<dbReference type="InterPro" id="IPR013325">
    <property type="entry name" value="RNA_pol_sigma_r2"/>
</dbReference>
<feature type="transmembrane region" description="Helical" evidence="7">
    <location>
        <begin position="279"/>
        <end position="300"/>
    </location>
</feature>
<dbReference type="RefSeq" id="WP_068370887.1">
    <property type="nucleotide sequence ID" value="NZ_LSNE01000001.1"/>
</dbReference>
<dbReference type="AlphaFoldDB" id="A0A136A6Z1"/>
<evidence type="ECO:0000256" key="6">
    <source>
        <dbReference type="RuleBase" id="RU000716"/>
    </source>
</evidence>
<dbReference type="PROSITE" id="PS01063">
    <property type="entry name" value="SIGMA70_ECF"/>
    <property type="match status" value="1"/>
</dbReference>
<dbReference type="SUPFAM" id="SSF88659">
    <property type="entry name" value="Sigma3 and sigma4 domains of RNA polymerase sigma factors"/>
    <property type="match status" value="1"/>
</dbReference>
<feature type="domain" description="RNA polymerase sigma-70 region 2" evidence="8">
    <location>
        <begin position="33"/>
        <end position="99"/>
    </location>
</feature>
<dbReference type="InterPro" id="IPR039425">
    <property type="entry name" value="RNA_pol_sigma-70-like"/>
</dbReference>
<protein>
    <recommendedName>
        <fullName evidence="6">RNA polymerase sigma factor</fullName>
    </recommendedName>
</protein>
<dbReference type="InterPro" id="IPR036388">
    <property type="entry name" value="WH-like_DNA-bd_sf"/>
</dbReference>
<keyword evidence="5 6" id="KW-0804">Transcription</keyword>
<feature type="transmembrane region" description="Helical" evidence="7">
    <location>
        <begin position="433"/>
        <end position="454"/>
    </location>
</feature>
<feature type="domain" description="RNA polymerase sigma factor 70 region 4 type 2" evidence="9">
    <location>
        <begin position="134"/>
        <end position="185"/>
    </location>
</feature>
<evidence type="ECO:0000256" key="2">
    <source>
        <dbReference type="ARBA" id="ARBA00023015"/>
    </source>
</evidence>
<accession>A0A136A6Z1</accession>
<feature type="transmembrane region" description="Helical" evidence="7">
    <location>
        <begin position="241"/>
        <end position="259"/>
    </location>
</feature>
<dbReference type="Gene3D" id="1.10.1740.10">
    <property type="match status" value="1"/>
</dbReference>
<sequence>MGIFKKRNVIANTNDETLVMYSLGGDREAFCAIVTRYQSLLCSLAYSFVGDIKYSEDIAQEAFVEAWKKLDTLRDPEKLKSWLCGILRFKASHHRRKEANQAIKGAEEVEELQVADAENAALDEQAIQQQEQTLLWKALDGMEDTYREPLILFYREEQSVERVAAALDLSEDTVKQRLSRGRKLLKRAMSGVVESALSKSKPGVSFTVAVLAAISGIPAPAKAAAMGLGAAKTSSLFKLTSVLTLVAACSGLISAFWGFRASLDQSRTQNERKLAIKSVLLFMSFALIYVVGTVALKQLALSHHHYAGYCALAALLLASVFVLSYLLLVTKMFGAMRRLRAQERIFNPQAFLAQVDKPGSKQGEYKSALSLFGLPLCHFQFGMAEVGDKPAHAWIAGGSQAHGLLFAWGGVAIAPISVGIVSVGIISVGAVSFGLFSLGTVAIGIIGFGASAIAYKAYASLSAFGWQSAVSGGFSVAVDGAIGPIAYADNINNQQAAEIVNLALLNFNYQWILAMIAILVIVPAAWHAQQVRKRMKLPK</sequence>
<feature type="transmembrane region" description="Helical" evidence="7">
    <location>
        <begin position="507"/>
        <end position="526"/>
    </location>
</feature>
<dbReference type="OrthoDB" id="5757196at2"/>
<dbReference type="GO" id="GO:0006352">
    <property type="term" value="P:DNA-templated transcription initiation"/>
    <property type="evidence" value="ECO:0007669"/>
    <property type="project" value="InterPro"/>
</dbReference>
<dbReference type="EMBL" id="LSNE01000001">
    <property type="protein sequence ID" value="KXI30974.1"/>
    <property type="molecule type" value="Genomic_DNA"/>
</dbReference>
<evidence type="ECO:0000256" key="1">
    <source>
        <dbReference type="ARBA" id="ARBA00010641"/>
    </source>
</evidence>
<dbReference type="PANTHER" id="PTHR43133">
    <property type="entry name" value="RNA POLYMERASE ECF-TYPE SIGMA FACTO"/>
    <property type="match status" value="1"/>
</dbReference>
<dbReference type="Pfam" id="PF04542">
    <property type="entry name" value="Sigma70_r2"/>
    <property type="match status" value="1"/>
</dbReference>
<feature type="transmembrane region" description="Helical" evidence="7">
    <location>
        <begin position="306"/>
        <end position="328"/>
    </location>
</feature>
<dbReference type="PANTHER" id="PTHR43133:SF51">
    <property type="entry name" value="RNA POLYMERASE SIGMA FACTOR"/>
    <property type="match status" value="1"/>
</dbReference>
<dbReference type="Proteomes" id="UP000070299">
    <property type="component" value="Unassembled WGS sequence"/>
</dbReference>
<evidence type="ECO:0000259" key="9">
    <source>
        <dbReference type="Pfam" id="PF08281"/>
    </source>
</evidence>
<dbReference type="GO" id="GO:0016987">
    <property type="term" value="F:sigma factor activity"/>
    <property type="evidence" value="ECO:0007669"/>
    <property type="project" value="UniProtKB-KW"/>
</dbReference>
<evidence type="ECO:0000313" key="10">
    <source>
        <dbReference type="EMBL" id="KXI30974.1"/>
    </source>
</evidence>
<dbReference type="InterPro" id="IPR013324">
    <property type="entry name" value="RNA_pol_sigma_r3/r4-like"/>
</dbReference>
<evidence type="ECO:0000256" key="3">
    <source>
        <dbReference type="ARBA" id="ARBA00023082"/>
    </source>
</evidence>
<dbReference type="InterPro" id="IPR013249">
    <property type="entry name" value="RNA_pol_sigma70_r4_t2"/>
</dbReference>
<evidence type="ECO:0000256" key="5">
    <source>
        <dbReference type="ARBA" id="ARBA00023163"/>
    </source>
</evidence>
<keyword evidence="7" id="KW-0812">Transmembrane</keyword>
<evidence type="ECO:0000313" key="11">
    <source>
        <dbReference type="Proteomes" id="UP000070299"/>
    </source>
</evidence>
<evidence type="ECO:0000256" key="4">
    <source>
        <dbReference type="ARBA" id="ARBA00023125"/>
    </source>
</evidence>
<keyword evidence="3 6" id="KW-0731">Sigma factor</keyword>
<comment type="similarity">
    <text evidence="1 6">Belongs to the sigma-70 factor family. ECF subfamily.</text>
</comment>
<keyword evidence="7" id="KW-0472">Membrane</keyword>
<organism evidence="10 11">
    <name type="scientific">Paraglaciecola hydrolytica</name>
    <dbReference type="NCBI Taxonomy" id="1799789"/>
    <lineage>
        <taxon>Bacteria</taxon>
        <taxon>Pseudomonadati</taxon>
        <taxon>Pseudomonadota</taxon>
        <taxon>Gammaproteobacteria</taxon>
        <taxon>Alteromonadales</taxon>
        <taxon>Alteromonadaceae</taxon>
        <taxon>Paraglaciecola</taxon>
    </lineage>
</organism>
<dbReference type="CDD" id="cd06171">
    <property type="entry name" value="Sigma70_r4"/>
    <property type="match status" value="1"/>
</dbReference>
<name>A0A136A6Z1_9ALTE</name>